<dbReference type="AlphaFoldDB" id="A0A1Q4HIY4"/>
<evidence type="ECO:0000313" key="3">
    <source>
        <dbReference type="EMBL" id="PEG55763.1"/>
    </source>
</evidence>
<keyword evidence="5" id="KW-1185">Reference proteome</keyword>
<dbReference type="STRING" id="1801.BRW64_04265"/>
<evidence type="ECO:0000313" key="5">
    <source>
        <dbReference type="Proteomes" id="UP000220340"/>
    </source>
</evidence>
<reference evidence="2 4" key="1">
    <citation type="submission" date="2016-09" db="EMBL/GenBank/DDBJ databases">
        <title>genome sequences of unsequenced Mycobacteria.</title>
        <authorList>
            <person name="Greninger A.L."/>
            <person name="Jerome K.R."/>
            <person name="Mcnair B."/>
            <person name="Wallis C."/>
            <person name="Fang F."/>
        </authorList>
    </citation>
    <scope>NUCLEOTIDE SEQUENCE [LARGE SCALE GENOMIC DNA]</scope>
    <source>
        <strain evidence="2 4">BM1</strain>
    </source>
</reference>
<reference evidence="3 5" key="2">
    <citation type="submission" date="2017-10" db="EMBL/GenBank/DDBJ databases">
        <title>The new phylogeny of genus Mycobacterium.</title>
        <authorList>
            <person name="Tortoli E."/>
            <person name="Trovato A."/>
            <person name="Cirillo D.M."/>
        </authorList>
    </citation>
    <scope>NUCLEOTIDE SEQUENCE [LARGE SCALE GENOMIC DNA]</scope>
    <source>
        <strain evidence="3 5">IP141170001</strain>
    </source>
</reference>
<dbReference type="EMBL" id="PDCR01000004">
    <property type="protein sequence ID" value="PEG55763.1"/>
    <property type="molecule type" value="Genomic_DNA"/>
</dbReference>
<keyword evidence="1" id="KW-1133">Transmembrane helix</keyword>
<gene>
    <name evidence="2" type="ORF">BV510_00975</name>
    <name evidence="3" type="ORF">CRI78_03830</name>
</gene>
<evidence type="ECO:0000313" key="4">
    <source>
        <dbReference type="Proteomes" id="UP000191039"/>
    </source>
</evidence>
<organism evidence="2 4">
    <name type="scientific">Mycolicibacterium diernhoferi</name>
    <dbReference type="NCBI Taxonomy" id="1801"/>
    <lineage>
        <taxon>Bacteria</taxon>
        <taxon>Bacillati</taxon>
        <taxon>Actinomycetota</taxon>
        <taxon>Actinomycetes</taxon>
        <taxon>Mycobacteriales</taxon>
        <taxon>Mycobacteriaceae</taxon>
        <taxon>Mycolicibacterium</taxon>
    </lineage>
</organism>
<feature type="transmembrane region" description="Helical" evidence="1">
    <location>
        <begin position="57"/>
        <end position="76"/>
    </location>
</feature>
<comment type="caution">
    <text evidence="2">The sequence shown here is derived from an EMBL/GenBank/DDBJ whole genome shotgun (WGS) entry which is preliminary data.</text>
</comment>
<dbReference type="Proteomes" id="UP000220340">
    <property type="component" value="Unassembled WGS sequence"/>
</dbReference>
<sequence>MNALIRHPRLRPAAAAAILACLLAGWLFPAAMGVALLPAGLGVAVVATAAAAQRILAAAPAILLAAAGTALALSGVGADRPWVAALVTAFSVLGGVGVFLIGTDGTLAAPWRLLFATAGVLALVGYFRAVGGDAAHIEPLVIYPVLAAVLVLGWVRRRVAV</sequence>
<feature type="transmembrane region" description="Helical" evidence="1">
    <location>
        <begin position="113"/>
        <end position="131"/>
    </location>
</feature>
<dbReference type="Proteomes" id="UP000191039">
    <property type="component" value="Unassembled WGS sequence"/>
</dbReference>
<accession>A0A1Q4HIY4</accession>
<evidence type="ECO:0000256" key="1">
    <source>
        <dbReference type="SAM" id="Phobius"/>
    </source>
</evidence>
<keyword evidence="1" id="KW-0812">Transmembrane</keyword>
<dbReference type="RefSeq" id="WP_073854663.1">
    <property type="nucleotide sequence ID" value="NZ_BAAATC010000019.1"/>
</dbReference>
<evidence type="ECO:0000313" key="2">
    <source>
        <dbReference type="EMBL" id="OPE56192.1"/>
    </source>
</evidence>
<feature type="transmembrane region" description="Helical" evidence="1">
    <location>
        <begin position="137"/>
        <end position="155"/>
    </location>
</feature>
<proteinExistence type="predicted"/>
<feature type="transmembrane region" description="Helical" evidence="1">
    <location>
        <begin position="82"/>
        <end position="101"/>
    </location>
</feature>
<protein>
    <submittedName>
        <fullName evidence="2">Uncharacterized protein</fullName>
    </submittedName>
</protein>
<feature type="transmembrane region" description="Helical" evidence="1">
    <location>
        <begin position="12"/>
        <end position="28"/>
    </location>
</feature>
<name>A0A1Q4HIY4_9MYCO</name>
<keyword evidence="1" id="KW-0472">Membrane</keyword>
<dbReference type="EMBL" id="MIJD01000005">
    <property type="protein sequence ID" value="OPE56192.1"/>
    <property type="molecule type" value="Genomic_DNA"/>
</dbReference>